<evidence type="ECO:0000256" key="2">
    <source>
        <dbReference type="ARBA" id="ARBA00023015"/>
    </source>
</evidence>
<dbReference type="Gene3D" id="1.10.1740.10">
    <property type="match status" value="1"/>
</dbReference>
<dbReference type="Proteomes" id="UP001549749">
    <property type="component" value="Unassembled WGS sequence"/>
</dbReference>
<gene>
    <name evidence="6" type="ORF">ABR189_11700</name>
</gene>
<dbReference type="Gene3D" id="1.10.10.10">
    <property type="entry name" value="Winged helix-like DNA-binding domain superfamily/Winged helix DNA-binding domain"/>
    <property type="match status" value="1"/>
</dbReference>
<dbReference type="Pfam" id="PF08281">
    <property type="entry name" value="Sigma70_r4_2"/>
    <property type="match status" value="1"/>
</dbReference>
<name>A0ABV2T4T3_9BACT</name>
<evidence type="ECO:0000256" key="3">
    <source>
        <dbReference type="ARBA" id="ARBA00023082"/>
    </source>
</evidence>
<evidence type="ECO:0000313" key="7">
    <source>
        <dbReference type="Proteomes" id="UP001549749"/>
    </source>
</evidence>
<comment type="caution">
    <text evidence="6">The sequence shown here is derived from an EMBL/GenBank/DDBJ whole genome shotgun (WGS) entry which is preliminary data.</text>
</comment>
<keyword evidence="3" id="KW-0731">Sigma factor</keyword>
<proteinExistence type="inferred from homology"/>
<dbReference type="NCBIfam" id="TIGR02937">
    <property type="entry name" value="sigma70-ECF"/>
    <property type="match status" value="1"/>
</dbReference>
<dbReference type="InterPro" id="IPR013325">
    <property type="entry name" value="RNA_pol_sigma_r2"/>
</dbReference>
<dbReference type="SUPFAM" id="SSF88659">
    <property type="entry name" value="Sigma3 and sigma4 domains of RNA polymerase sigma factors"/>
    <property type="match status" value="1"/>
</dbReference>
<evidence type="ECO:0000313" key="6">
    <source>
        <dbReference type="EMBL" id="MET6998041.1"/>
    </source>
</evidence>
<dbReference type="InterPro" id="IPR036388">
    <property type="entry name" value="WH-like_DNA-bd_sf"/>
</dbReference>
<dbReference type="EMBL" id="JBEXAC010000001">
    <property type="protein sequence ID" value="MET6998041.1"/>
    <property type="molecule type" value="Genomic_DNA"/>
</dbReference>
<evidence type="ECO:0000259" key="5">
    <source>
        <dbReference type="Pfam" id="PF08281"/>
    </source>
</evidence>
<keyword evidence="7" id="KW-1185">Reference proteome</keyword>
<dbReference type="InterPro" id="IPR014284">
    <property type="entry name" value="RNA_pol_sigma-70_dom"/>
</dbReference>
<dbReference type="InterPro" id="IPR013249">
    <property type="entry name" value="RNA_pol_sigma70_r4_t2"/>
</dbReference>
<dbReference type="SUPFAM" id="SSF88946">
    <property type="entry name" value="Sigma2 domain of RNA polymerase sigma factors"/>
    <property type="match status" value="1"/>
</dbReference>
<accession>A0ABV2T4T3</accession>
<evidence type="ECO:0000256" key="1">
    <source>
        <dbReference type="ARBA" id="ARBA00010641"/>
    </source>
</evidence>
<feature type="domain" description="RNA polymerase sigma factor 70 region 4 type 2" evidence="5">
    <location>
        <begin position="126"/>
        <end position="178"/>
    </location>
</feature>
<comment type="similarity">
    <text evidence="1">Belongs to the sigma-70 factor family. ECF subfamily.</text>
</comment>
<dbReference type="PANTHER" id="PTHR43133">
    <property type="entry name" value="RNA POLYMERASE ECF-TYPE SIGMA FACTO"/>
    <property type="match status" value="1"/>
</dbReference>
<reference evidence="6 7" key="1">
    <citation type="submission" date="2024-06" db="EMBL/GenBank/DDBJ databases">
        <title>Chitinophaga defluvii sp. nov., isolated from municipal sewage.</title>
        <authorList>
            <person name="Zhang L."/>
        </authorList>
    </citation>
    <scope>NUCLEOTIDE SEQUENCE [LARGE SCALE GENOMIC DNA]</scope>
    <source>
        <strain evidence="6 7">H8</strain>
    </source>
</reference>
<dbReference type="RefSeq" id="WP_354660676.1">
    <property type="nucleotide sequence ID" value="NZ_JBEXAC010000001.1"/>
</dbReference>
<sequence length="191" mass="21791">MVIQDNLAERLFYNAVHHSDHQAFGQLYTLIKPAMMDFAIALVKERWVADELVQDTFVNFWKQRATITEEVLNAKLYFLLKVKAAGVNYLQSVRKQEVIDMELLDTSHLQLMPDPEQLFINAEIGRIIQQAVDGLPGLCKLIYTMVRVDGLKYKDIAFLLNMPAKTVESKMMQAVKSMGEAVKLSLGERIT</sequence>
<keyword evidence="2" id="KW-0805">Transcription regulation</keyword>
<dbReference type="InterPro" id="IPR013324">
    <property type="entry name" value="RNA_pol_sigma_r3/r4-like"/>
</dbReference>
<keyword evidence="4" id="KW-0804">Transcription</keyword>
<evidence type="ECO:0000256" key="4">
    <source>
        <dbReference type="ARBA" id="ARBA00023163"/>
    </source>
</evidence>
<protein>
    <submittedName>
        <fullName evidence="6">Sigma-70 family RNA polymerase sigma factor</fullName>
    </submittedName>
</protein>
<dbReference type="PANTHER" id="PTHR43133:SF46">
    <property type="entry name" value="RNA POLYMERASE SIGMA-70 FACTOR ECF SUBFAMILY"/>
    <property type="match status" value="1"/>
</dbReference>
<dbReference type="InterPro" id="IPR039425">
    <property type="entry name" value="RNA_pol_sigma-70-like"/>
</dbReference>
<organism evidence="6 7">
    <name type="scientific">Chitinophaga defluvii</name>
    <dbReference type="NCBI Taxonomy" id="3163343"/>
    <lineage>
        <taxon>Bacteria</taxon>
        <taxon>Pseudomonadati</taxon>
        <taxon>Bacteroidota</taxon>
        <taxon>Chitinophagia</taxon>
        <taxon>Chitinophagales</taxon>
        <taxon>Chitinophagaceae</taxon>
        <taxon>Chitinophaga</taxon>
    </lineage>
</organism>